<accession>A0A176Z1B6</accession>
<dbReference type="Pfam" id="PF00717">
    <property type="entry name" value="Peptidase_S24"/>
    <property type="match status" value="1"/>
</dbReference>
<feature type="domain" description="Peptidase S24/S26A/S26B/S26C" evidence="1">
    <location>
        <begin position="100"/>
        <end position="204"/>
    </location>
</feature>
<dbReference type="EMBL" id="LSEF01000080">
    <property type="protein sequence ID" value="OAF12868.1"/>
    <property type="molecule type" value="Genomic_DNA"/>
</dbReference>
<reference evidence="2 3" key="1">
    <citation type="submission" date="2016-02" db="EMBL/GenBank/DDBJ databases">
        <title>Draft genome sequence of the strain BR 10247T Bradyrhizobium neotropicale isolated from nodules of Centrolobium paraense.</title>
        <authorList>
            <person name="Simoes-Araujo J.L."/>
            <person name="Barauna A.C."/>
            <person name="Silva K."/>
            <person name="Zilli J.E."/>
        </authorList>
    </citation>
    <scope>NUCLEOTIDE SEQUENCE [LARGE SCALE GENOMIC DNA]</scope>
    <source>
        <strain evidence="2 3">BR 10247</strain>
    </source>
</reference>
<dbReference type="CDD" id="cd06529">
    <property type="entry name" value="S24_LexA-like"/>
    <property type="match status" value="1"/>
</dbReference>
<keyword evidence="3" id="KW-1185">Reference proteome</keyword>
<keyword evidence="2" id="KW-0238">DNA-binding</keyword>
<organism evidence="2 3">
    <name type="scientific">Bradyrhizobium neotropicale</name>
    <dbReference type="NCBI Taxonomy" id="1497615"/>
    <lineage>
        <taxon>Bacteria</taxon>
        <taxon>Pseudomonadati</taxon>
        <taxon>Pseudomonadota</taxon>
        <taxon>Alphaproteobacteria</taxon>
        <taxon>Hyphomicrobiales</taxon>
        <taxon>Nitrobacteraceae</taxon>
        <taxon>Bradyrhizobium</taxon>
    </lineage>
</organism>
<dbReference type="AlphaFoldDB" id="A0A176Z1B6"/>
<evidence type="ECO:0000313" key="2">
    <source>
        <dbReference type="EMBL" id="OAF12868.1"/>
    </source>
</evidence>
<proteinExistence type="predicted"/>
<sequence>MLTHDQIWGALDRLAARAGLSPSGLAKRAGLDPTTFNKSKRVTSDGRERWPSTESIAKALTAAGSSIETFVKLIDDSPGDGRSVPLIGFALAEGTGYFDDQGFPSGKGWDEVALPTAEDGRTFALEISGDTLQPAYRDGDVILVSPGTPIRKGDRVVVKTRAGEVMVTTLMRRTAKALELQPLDAAQAARTLALGDVAWIARIVWASQ</sequence>
<evidence type="ECO:0000259" key="1">
    <source>
        <dbReference type="Pfam" id="PF00717"/>
    </source>
</evidence>
<comment type="caution">
    <text evidence="2">The sequence shown here is derived from an EMBL/GenBank/DDBJ whole genome shotgun (WGS) entry which is preliminary data.</text>
</comment>
<dbReference type="GO" id="GO:0003677">
    <property type="term" value="F:DNA binding"/>
    <property type="evidence" value="ECO:0007669"/>
    <property type="project" value="UniProtKB-KW"/>
</dbReference>
<name>A0A176Z1B6_9BRAD</name>
<dbReference type="InterPro" id="IPR039418">
    <property type="entry name" value="LexA-like"/>
</dbReference>
<dbReference type="SUPFAM" id="SSF51306">
    <property type="entry name" value="LexA/Signal peptidase"/>
    <property type="match status" value="1"/>
</dbReference>
<dbReference type="Proteomes" id="UP000077173">
    <property type="component" value="Unassembled WGS sequence"/>
</dbReference>
<dbReference type="InterPro" id="IPR015927">
    <property type="entry name" value="Peptidase_S24_S26A/B/C"/>
</dbReference>
<protein>
    <submittedName>
        <fullName evidence="2">DNA-binding protein</fullName>
    </submittedName>
</protein>
<gene>
    <name evidence="2" type="ORF">AXW67_19510</name>
</gene>
<evidence type="ECO:0000313" key="3">
    <source>
        <dbReference type="Proteomes" id="UP000077173"/>
    </source>
</evidence>
<dbReference type="Gene3D" id="2.10.109.10">
    <property type="entry name" value="Umud Fragment, subunit A"/>
    <property type="match status" value="1"/>
</dbReference>
<dbReference type="InterPro" id="IPR036286">
    <property type="entry name" value="LexA/Signal_pep-like_sf"/>
</dbReference>